<gene>
    <name evidence="6" type="ORF">V5799_033366</name>
</gene>
<feature type="chain" id="PRO_5042903908" description="BPTI/Kunitz inhibitor domain-containing protein" evidence="4">
    <location>
        <begin position="28"/>
        <end position="177"/>
    </location>
</feature>
<accession>A0AAQ4DNI6</accession>
<dbReference type="AlphaFoldDB" id="A0AAQ4DNI6"/>
<organism evidence="6 7">
    <name type="scientific">Amblyomma americanum</name>
    <name type="common">Lone star tick</name>
    <dbReference type="NCBI Taxonomy" id="6943"/>
    <lineage>
        <taxon>Eukaryota</taxon>
        <taxon>Metazoa</taxon>
        <taxon>Ecdysozoa</taxon>
        <taxon>Arthropoda</taxon>
        <taxon>Chelicerata</taxon>
        <taxon>Arachnida</taxon>
        <taxon>Acari</taxon>
        <taxon>Parasitiformes</taxon>
        <taxon>Ixodida</taxon>
        <taxon>Ixodoidea</taxon>
        <taxon>Ixodidae</taxon>
        <taxon>Amblyomminae</taxon>
        <taxon>Amblyomma</taxon>
    </lineage>
</organism>
<dbReference type="InterPro" id="IPR050098">
    <property type="entry name" value="TFPI/VKTCI-like"/>
</dbReference>
<keyword evidence="1" id="KW-0646">Protease inhibitor</keyword>
<dbReference type="CDD" id="cd00109">
    <property type="entry name" value="Kunitz-type"/>
    <property type="match status" value="2"/>
</dbReference>
<dbReference type="InterPro" id="IPR020901">
    <property type="entry name" value="Prtase_inh_Kunz-CS"/>
</dbReference>
<feature type="domain" description="BPTI/Kunitz inhibitor" evidence="5">
    <location>
        <begin position="103"/>
        <end position="153"/>
    </location>
</feature>
<dbReference type="FunFam" id="4.10.410.10:FF:000079">
    <property type="entry name" value="Trypsin inhibitor, putative"/>
    <property type="match status" value="1"/>
</dbReference>
<evidence type="ECO:0000313" key="7">
    <source>
        <dbReference type="Proteomes" id="UP001321473"/>
    </source>
</evidence>
<dbReference type="SMART" id="SM00131">
    <property type="entry name" value="KU"/>
    <property type="match status" value="2"/>
</dbReference>
<feature type="domain" description="BPTI/Kunitz inhibitor" evidence="5">
    <location>
        <begin position="32"/>
        <end position="82"/>
    </location>
</feature>
<comment type="caution">
    <text evidence="6">The sequence shown here is derived from an EMBL/GenBank/DDBJ whole genome shotgun (WGS) entry which is preliminary data.</text>
</comment>
<keyword evidence="7" id="KW-1185">Reference proteome</keyword>
<dbReference type="Proteomes" id="UP001321473">
    <property type="component" value="Unassembled WGS sequence"/>
</dbReference>
<dbReference type="EMBL" id="JARKHS020028764">
    <property type="protein sequence ID" value="KAK8764026.1"/>
    <property type="molecule type" value="Genomic_DNA"/>
</dbReference>
<sequence>MPAPGSYRRCCALWASAVAALLTACAALEPECLQPLEKGSCGKLHGRFFYNASARQCQEFFWLGCAENANNFENREDCEKECQHTGTPLPRPKDEPGRRSAVCYRRPRRGHCKAIHRRWFFNYRTLMCDRFLWGGCDTNGNNFHTRRECRMACGIDAHARPDRDLAEGGRSKAKVLH</sequence>
<dbReference type="InterPro" id="IPR002223">
    <property type="entry name" value="Kunitz_BPTI"/>
</dbReference>
<protein>
    <recommendedName>
        <fullName evidence="5">BPTI/Kunitz inhibitor domain-containing protein</fullName>
    </recommendedName>
</protein>
<dbReference type="PANTHER" id="PTHR10083:SF374">
    <property type="entry name" value="BPTI_KUNITZ INHIBITOR DOMAIN-CONTAINING PROTEIN"/>
    <property type="match status" value="1"/>
</dbReference>
<dbReference type="GO" id="GO:0005615">
    <property type="term" value="C:extracellular space"/>
    <property type="evidence" value="ECO:0007669"/>
    <property type="project" value="TreeGrafter"/>
</dbReference>
<proteinExistence type="predicted"/>
<dbReference type="PROSITE" id="PS50279">
    <property type="entry name" value="BPTI_KUNITZ_2"/>
    <property type="match status" value="2"/>
</dbReference>
<reference evidence="6 7" key="1">
    <citation type="journal article" date="2023" name="Arcadia Sci">
        <title>De novo assembly of a long-read Amblyomma americanum tick genome.</title>
        <authorList>
            <person name="Chou S."/>
            <person name="Poskanzer K.E."/>
            <person name="Rollins M."/>
            <person name="Thuy-Boun P.S."/>
        </authorList>
    </citation>
    <scope>NUCLEOTIDE SEQUENCE [LARGE SCALE GENOMIC DNA]</scope>
    <source>
        <strain evidence="6">F_SG_1</strain>
        <tissue evidence="6">Salivary glands</tissue>
    </source>
</reference>
<dbReference type="SUPFAM" id="SSF57362">
    <property type="entry name" value="BPTI-like"/>
    <property type="match status" value="2"/>
</dbReference>
<feature type="signal peptide" evidence="4">
    <location>
        <begin position="1"/>
        <end position="27"/>
    </location>
</feature>
<evidence type="ECO:0000256" key="4">
    <source>
        <dbReference type="SAM" id="SignalP"/>
    </source>
</evidence>
<keyword evidence="2" id="KW-0722">Serine protease inhibitor</keyword>
<dbReference type="GO" id="GO:0004867">
    <property type="term" value="F:serine-type endopeptidase inhibitor activity"/>
    <property type="evidence" value="ECO:0007669"/>
    <property type="project" value="UniProtKB-KW"/>
</dbReference>
<dbReference type="PRINTS" id="PR00759">
    <property type="entry name" value="BASICPTASE"/>
</dbReference>
<keyword evidence="3" id="KW-1015">Disulfide bond</keyword>
<evidence type="ECO:0000256" key="1">
    <source>
        <dbReference type="ARBA" id="ARBA00022690"/>
    </source>
</evidence>
<evidence type="ECO:0000259" key="5">
    <source>
        <dbReference type="PROSITE" id="PS50279"/>
    </source>
</evidence>
<dbReference type="PROSITE" id="PS00280">
    <property type="entry name" value="BPTI_KUNITZ_1"/>
    <property type="match status" value="1"/>
</dbReference>
<dbReference type="Gene3D" id="4.10.410.10">
    <property type="entry name" value="Pancreatic trypsin inhibitor Kunitz domain"/>
    <property type="match status" value="2"/>
</dbReference>
<evidence type="ECO:0000256" key="2">
    <source>
        <dbReference type="ARBA" id="ARBA00022900"/>
    </source>
</evidence>
<keyword evidence="4" id="KW-0732">Signal</keyword>
<dbReference type="InterPro" id="IPR036880">
    <property type="entry name" value="Kunitz_BPTI_sf"/>
</dbReference>
<evidence type="ECO:0000256" key="3">
    <source>
        <dbReference type="ARBA" id="ARBA00023157"/>
    </source>
</evidence>
<dbReference type="PANTHER" id="PTHR10083">
    <property type="entry name" value="KUNITZ-TYPE PROTEASE INHIBITOR-RELATED"/>
    <property type="match status" value="1"/>
</dbReference>
<evidence type="ECO:0000313" key="6">
    <source>
        <dbReference type="EMBL" id="KAK8764026.1"/>
    </source>
</evidence>
<name>A0AAQ4DNI6_AMBAM</name>
<dbReference type="Pfam" id="PF00014">
    <property type="entry name" value="Kunitz_BPTI"/>
    <property type="match status" value="2"/>
</dbReference>